<dbReference type="Proteomes" id="UP000189004">
    <property type="component" value="Unassembled WGS sequence"/>
</dbReference>
<accession>A0A1V3C2X7</accession>
<keyword evidence="4" id="KW-1003">Cell membrane</keyword>
<feature type="domain" description="Cation/H+ exchanger transmembrane" evidence="10">
    <location>
        <begin position="16"/>
        <end position="391"/>
    </location>
</feature>
<evidence type="ECO:0000256" key="7">
    <source>
        <dbReference type="ARBA" id="ARBA00023065"/>
    </source>
</evidence>
<dbReference type="PANTHER" id="PTHR32507">
    <property type="entry name" value="NA(+)/H(+) ANTIPORTER 1"/>
    <property type="match status" value="1"/>
</dbReference>
<feature type="transmembrane region" description="Helical" evidence="9">
    <location>
        <begin position="280"/>
        <end position="296"/>
    </location>
</feature>
<feature type="transmembrane region" description="Helical" evidence="9">
    <location>
        <begin position="369"/>
        <end position="387"/>
    </location>
</feature>
<dbReference type="InterPro" id="IPR006153">
    <property type="entry name" value="Cation/H_exchanger_TM"/>
</dbReference>
<dbReference type="EMBL" id="MCOK01000001">
    <property type="protein sequence ID" value="OOC55095.1"/>
    <property type="molecule type" value="Genomic_DNA"/>
</dbReference>
<keyword evidence="2" id="KW-0813">Transport</keyword>
<feature type="transmembrane region" description="Helical" evidence="9">
    <location>
        <begin position="167"/>
        <end position="186"/>
    </location>
</feature>
<dbReference type="AlphaFoldDB" id="A0A1V3C2X7"/>
<dbReference type="GO" id="GO:1902600">
    <property type="term" value="P:proton transmembrane transport"/>
    <property type="evidence" value="ECO:0007669"/>
    <property type="project" value="InterPro"/>
</dbReference>
<feature type="transmembrane region" description="Helical" evidence="9">
    <location>
        <begin position="30"/>
        <end position="48"/>
    </location>
</feature>
<dbReference type="PANTHER" id="PTHR32507:SF8">
    <property type="entry name" value="CNH1P"/>
    <property type="match status" value="1"/>
</dbReference>
<evidence type="ECO:0000256" key="8">
    <source>
        <dbReference type="ARBA" id="ARBA00023136"/>
    </source>
</evidence>
<evidence type="ECO:0000313" key="11">
    <source>
        <dbReference type="EMBL" id="OOC55095.1"/>
    </source>
</evidence>
<proteinExistence type="predicted"/>
<evidence type="ECO:0000256" key="1">
    <source>
        <dbReference type="ARBA" id="ARBA00004651"/>
    </source>
</evidence>
<dbReference type="RefSeq" id="WP_077691519.1">
    <property type="nucleotide sequence ID" value="NZ_MCOK01000001.1"/>
</dbReference>
<comment type="caution">
    <text evidence="11">The sequence shown here is derived from an EMBL/GenBank/DDBJ whole genome shotgun (WGS) entry which is preliminary data.</text>
</comment>
<keyword evidence="12" id="KW-1185">Reference proteome</keyword>
<keyword evidence="8 9" id="KW-0472">Membrane</keyword>
<dbReference type="GO" id="GO:0005886">
    <property type="term" value="C:plasma membrane"/>
    <property type="evidence" value="ECO:0007669"/>
    <property type="project" value="UniProtKB-SubCell"/>
</dbReference>
<feature type="transmembrane region" description="Helical" evidence="9">
    <location>
        <begin position="302"/>
        <end position="319"/>
    </location>
</feature>
<evidence type="ECO:0000259" key="10">
    <source>
        <dbReference type="Pfam" id="PF00999"/>
    </source>
</evidence>
<keyword evidence="3" id="KW-0050">Antiport</keyword>
<protein>
    <recommendedName>
        <fullName evidence="10">Cation/H+ exchanger transmembrane domain-containing protein</fullName>
    </recommendedName>
</protein>
<organism evidence="11 12">
    <name type="scientific">Nocardiopsis sinuspersici</name>
    <dbReference type="NCBI Taxonomy" id="501010"/>
    <lineage>
        <taxon>Bacteria</taxon>
        <taxon>Bacillati</taxon>
        <taxon>Actinomycetota</taxon>
        <taxon>Actinomycetes</taxon>
        <taxon>Streptosporangiales</taxon>
        <taxon>Nocardiopsidaceae</taxon>
        <taxon>Nocardiopsis</taxon>
    </lineage>
</organism>
<feature type="transmembrane region" description="Helical" evidence="9">
    <location>
        <begin position="6"/>
        <end position="23"/>
    </location>
</feature>
<comment type="subcellular location">
    <subcellularLocation>
        <location evidence="1">Cell membrane</location>
        <topology evidence="1">Multi-pass membrane protein</topology>
    </subcellularLocation>
</comment>
<dbReference type="Gene3D" id="1.20.1530.20">
    <property type="match status" value="1"/>
</dbReference>
<keyword evidence="6 9" id="KW-1133">Transmembrane helix</keyword>
<feature type="transmembrane region" description="Helical" evidence="9">
    <location>
        <begin position="193"/>
        <end position="211"/>
    </location>
</feature>
<sequence>MNSLHLAYAAIGTLSVLLALFSNRIRELPLSGPLLSLLLGVAVGPYALDLFPLSTETRDSLLLEGARVLLAASVMTAALRFPVTSLRGLVPQFALLLCVVMPLAAVVSGTAALVLGLPLALAALVGACLCPTDPVLAASVVTGEPAERDLPERVRKLLTGESGANDGLALLLVGTAVAVVLPLTGPGDAVGRLLLEVVGAVVLGTVLGAAAGKAMESATSRRELEEGPSLVFTLLLAISVLGVARLIGVGGVLAVFVAGLAYNRTVRRGERGPQQNIDEAVNRYLALPVFVLLGMALPWSEWIGFGPAAPAFVLAVLLLRRPPLLLAFTRPLGLRPRSAAFTGWFGPMGVSALFYAAHSAHEGVHDPRLFAAVSLAVAASVAAHGLTSSPFRRMYVRVPGRNRPGGLSESEDASGR</sequence>
<keyword evidence="5 9" id="KW-0812">Transmembrane</keyword>
<feature type="transmembrane region" description="Helical" evidence="9">
    <location>
        <begin position="231"/>
        <end position="260"/>
    </location>
</feature>
<evidence type="ECO:0000256" key="4">
    <source>
        <dbReference type="ARBA" id="ARBA00022475"/>
    </source>
</evidence>
<name>A0A1V3C2X7_9ACTN</name>
<evidence type="ECO:0000256" key="3">
    <source>
        <dbReference type="ARBA" id="ARBA00022449"/>
    </source>
</evidence>
<feature type="transmembrane region" description="Helical" evidence="9">
    <location>
        <begin position="339"/>
        <end position="357"/>
    </location>
</feature>
<dbReference type="STRING" id="501010.NOSIN_15835"/>
<reference evidence="12" key="1">
    <citation type="submission" date="2016-08" db="EMBL/GenBank/DDBJ databases">
        <authorList>
            <person name="Tokovenko B."/>
            <person name="Kalinowski J."/>
        </authorList>
    </citation>
    <scope>NUCLEOTIDE SEQUENCE [LARGE SCALE GENOMIC DNA]</scope>
    <source>
        <strain evidence="12">UTMC102</strain>
    </source>
</reference>
<keyword evidence="7" id="KW-0406">Ion transport</keyword>
<evidence type="ECO:0000313" key="12">
    <source>
        <dbReference type="Proteomes" id="UP000189004"/>
    </source>
</evidence>
<dbReference type="Pfam" id="PF00999">
    <property type="entry name" value="Na_H_Exchanger"/>
    <property type="match status" value="1"/>
</dbReference>
<dbReference type="OrthoDB" id="4174405at2"/>
<dbReference type="GO" id="GO:0015297">
    <property type="term" value="F:antiporter activity"/>
    <property type="evidence" value="ECO:0007669"/>
    <property type="project" value="UniProtKB-KW"/>
</dbReference>
<dbReference type="InterPro" id="IPR038770">
    <property type="entry name" value="Na+/solute_symporter_sf"/>
</dbReference>
<feature type="transmembrane region" description="Helical" evidence="9">
    <location>
        <begin position="93"/>
        <end position="115"/>
    </location>
</feature>
<evidence type="ECO:0000256" key="5">
    <source>
        <dbReference type="ARBA" id="ARBA00022692"/>
    </source>
</evidence>
<evidence type="ECO:0000256" key="6">
    <source>
        <dbReference type="ARBA" id="ARBA00022989"/>
    </source>
</evidence>
<feature type="transmembrane region" description="Helical" evidence="9">
    <location>
        <begin position="60"/>
        <end position="81"/>
    </location>
</feature>
<evidence type="ECO:0000256" key="9">
    <source>
        <dbReference type="SAM" id="Phobius"/>
    </source>
</evidence>
<gene>
    <name evidence="11" type="ORF">NOSIN_15835</name>
</gene>
<evidence type="ECO:0000256" key="2">
    <source>
        <dbReference type="ARBA" id="ARBA00022448"/>
    </source>
</evidence>